<reference evidence="12" key="1">
    <citation type="submission" date="2021-02" db="EMBL/GenBank/DDBJ databases">
        <authorList>
            <person name="Dougan E. K."/>
            <person name="Rhodes N."/>
            <person name="Thang M."/>
            <person name="Chan C."/>
        </authorList>
    </citation>
    <scope>NUCLEOTIDE SEQUENCE</scope>
</reference>
<proteinExistence type="inferred from homology"/>
<sequence length="393" mass="42541">MAQKVSPGVEAAYAMSGSSISEAVMSIRTVRALGAEEHTLDIVSGLLQVMTDYHKGAACKKAFAFGFSSGLVQLVYLVGFWLSAIMISSGKFNAEQVLLTLFCVTFGLQSVSMIAMYLPDSASGAVAAAEVFRLVDLQSNIDAVEPEGRIKSLGDGTIRFEDVVFYYPHRSEVIVLNRLSLEIRQGQRVAVVGFSGSGKSTVIQLLLRFYDPQRGRVSIGGQNLIQLDVAWFRRQVALVGQEPILFNMSLEDNVKYGLPGASHEEVLSAARGANMDYALDGTKPWSHRVGLGGGKLSGGQKQRCAIARALLRQPKMLLLDEATSALDSKSEVLVQQSIQQIQATTITVAHRLSTIRDSDKIFVLAEGRLVEQGTYAQLMAMQGSFAQLAARSL</sequence>
<keyword evidence="5" id="KW-0547">Nucleotide-binding</keyword>
<keyword evidence="6" id="KW-0067">ATP-binding</keyword>
<comment type="similarity">
    <text evidence="2">Belongs to the ABC transporter superfamily. ABCB family. Multidrug resistance exporter (TC 3.A.1.201) subfamily.</text>
</comment>
<feature type="domain" description="ABC transporter" evidence="10">
    <location>
        <begin position="158"/>
        <end position="391"/>
    </location>
</feature>
<dbReference type="InterPro" id="IPR003593">
    <property type="entry name" value="AAA+_ATPase"/>
</dbReference>
<keyword evidence="8 9" id="KW-0472">Membrane</keyword>
<comment type="caution">
    <text evidence="12">The sequence shown here is derived from an EMBL/GenBank/DDBJ whole genome shotgun (WGS) entry which is preliminary data.</text>
</comment>
<dbReference type="Pfam" id="PF00664">
    <property type="entry name" value="ABC_membrane"/>
    <property type="match status" value="1"/>
</dbReference>
<dbReference type="SMART" id="SM00382">
    <property type="entry name" value="AAA"/>
    <property type="match status" value="1"/>
</dbReference>
<dbReference type="FunFam" id="3.40.50.300:FF:000836">
    <property type="entry name" value="ABC transporter B family member 25"/>
    <property type="match status" value="1"/>
</dbReference>
<dbReference type="Proteomes" id="UP000601435">
    <property type="component" value="Unassembled WGS sequence"/>
</dbReference>
<dbReference type="GO" id="GO:0005524">
    <property type="term" value="F:ATP binding"/>
    <property type="evidence" value="ECO:0007669"/>
    <property type="project" value="UniProtKB-KW"/>
</dbReference>
<dbReference type="InterPro" id="IPR003439">
    <property type="entry name" value="ABC_transporter-like_ATP-bd"/>
</dbReference>
<name>A0A812ZE69_9DINO</name>
<dbReference type="PROSITE" id="PS50929">
    <property type="entry name" value="ABC_TM1F"/>
    <property type="match status" value="1"/>
</dbReference>
<dbReference type="AlphaFoldDB" id="A0A812ZE69"/>
<evidence type="ECO:0000256" key="6">
    <source>
        <dbReference type="ARBA" id="ARBA00022840"/>
    </source>
</evidence>
<evidence type="ECO:0000259" key="11">
    <source>
        <dbReference type="PROSITE" id="PS50929"/>
    </source>
</evidence>
<keyword evidence="7 9" id="KW-1133">Transmembrane helix</keyword>
<dbReference type="Gene3D" id="3.40.50.300">
    <property type="entry name" value="P-loop containing nucleotide triphosphate hydrolases"/>
    <property type="match status" value="1"/>
</dbReference>
<evidence type="ECO:0000256" key="1">
    <source>
        <dbReference type="ARBA" id="ARBA00004141"/>
    </source>
</evidence>
<dbReference type="SUPFAM" id="SSF90123">
    <property type="entry name" value="ABC transporter transmembrane region"/>
    <property type="match status" value="1"/>
</dbReference>
<accession>A0A812ZE69</accession>
<protein>
    <submittedName>
        <fullName evidence="12">Abcb1a protein</fullName>
    </submittedName>
</protein>
<dbReference type="GO" id="GO:0016887">
    <property type="term" value="F:ATP hydrolysis activity"/>
    <property type="evidence" value="ECO:0007669"/>
    <property type="project" value="InterPro"/>
</dbReference>
<dbReference type="InterPro" id="IPR011527">
    <property type="entry name" value="ABC1_TM_dom"/>
</dbReference>
<evidence type="ECO:0000256" key="5">
    <source>
        <dbReference type="ARBA" id="ARBA00022741"/>
    </source>
</evidence>
<dbReference type="GO" id="GO:0015421">
    <property type="term" value="F:ABC-type oligopeptide transporter activity"/>
    <property type="evidence" value="ECO:0007669"/>
    <property type="project" value="TreeGrafter"/>
</dbReference>
<dbReference type="PROSITE" id="PS50893">
    <property type="entry name" value="ABC_TRANSPORTER_2"/>
    <property type="match status" value="1"/>
</dbReference>
<evidence type="ECO:0000256" key="4">
    <source>
        <dbReference type="ARBA" id="ARBA00022692"/>
    </source>
</evidence>
<dbReference type="Pfam" id="PF00005">
    <property type="entry name" value="ABC_tran"/>
    <property type="match status" value="1"/>
</dbReference>
<dbReference type="InterPro" id="IPR039421">
    <property type="entry name" value="Type_1_exporter"/>
</dbReference>
<keyword evidence="13" id="KW-1185">Reference proteome</keyword>
<dbReference type="PANTHER" id="PTHR43394:SF27">
    <property type="entry name" value="ATP-DEPENDENT TRANSLOCASE ABCB1-LIKE"/>
    <property type="match status" value="1"/>
</dbReference>
<comment type="subcellular location">
    <subcellularLocation>
        <location evidence="1">Membrane</location>
        <topology evidence="1">Multi-pass membrane protein</topology>
    </subcellularLocation>
</comment>
<evidence type="ECO:0000256" key="2">
    <source>
        <dbReference type="ARBA" id="ARBA00007577"/>
    </source>
</evidence>
<dbReference type="GO" id="GO:0005743">
    <property type="term" value="C:mitochondrial inner membrane"/>
    <property type="evidence" value="ECO:0007669"/>
    <property type="project" value="TreeGrafter"/>
</dbReference>
<keyword evidence="4 9" id="KW-0812">Transmembrane</keyword>
<gene>
    <name evidence="12" type="primary">Abcb1a</name>
    <name evidence="12" type="ORF">SNEC2469_LOCUS24587</name>
</gene>
<evidence type="ECO:0000256" key="8">
    <source>
        <dbReference type="ARBA" id="ARBA00023136"/>
    </source>
</evidence>
<evidence type="ECO:0000259" key="10">
    <source>
        <dbReference type="PROSITE" id="PS50893"/>
    </source>
</evidence>
<dbReference type="EMBL" id="CAJNJA010047530">
    <property type="protein sequence ID" value="CAE7824755.1"/>
    <property type="molecule type" value="Genomic_DNA"/>
</dbReference>
<evidence type="ECO:0000256" key="3">
    <source>
        <dbReference type="ARBA" id="ARBA00022448"/>
    </source>
</evidence>
<dbReference type="Gene3D" id="1.20.1560.10">
    <property type="entry name" value="ABC transporter type 1, transmembrane domain"/>
    <property type="match status" value="1"/>
</dbReference>
<evidence type="ECO:0000313" key="13">
    <source>
        <dbReference type="Proteomes" id="UP000601435"/>
    </source>
</evidence>
<dbReference type="InterPro" id="IPR027417">
    <property type="entry name" value="P-loop_NTPase"/>
</dbReference>
<dbReference type="InterPro" id="IPR036640">
    <property type="entry name" value="ABC1_TM_sf"/>
</dbReference>
<dbReference type="GO" id="GO:0090374">
    <property type="term" value="P:oligopeptide export from mitochondrion"/>
    <property type="evidence" value="ECO:0007669"/>
    <property type="project" value="TreeGrafter"/>
</dbReference>
<feature type="domain" description="ABC transmembrane type-1" evidence="11">
    <location>
        <begin position="1"/>
        <end position="123"/>
    </location>
</feature>
<feature type="transmembrane region" description="Helical" evidence="9">
    <location>
        <begin position="97"/>
        <end position="118"/>
    </location>
</feature>
<feature type="transmembrane region" description="Helical" evidence="9">
    <location>
        <begin position="62"/>
        <end position="85"/>
    </location>
</feature>
<keyword evidence="3" id="KW-0813">Transport</keyword>
<evidence type="ECO:0000256" key="7">
    <source>
        <dbReference type="ARBA" id="ARBA00022989"/>
    </source>
</evidence>
<dbReference type="OrthoDB" id="6500128at2759"/>
<organism evidence="12 13">
    <name type="scientific">Symbiodinium necroappetens</name>
    <dbReference type="NCBI Taxonomy" id="1628268"/>
    <lineage>
        <taxon>Eukaryota</taxon>
        <taxon>Sar</taxon>
        <taxon>Alveolata</taxon>
        <taxon>Dinophyceae</taxon>
        <taxon>Suessiales</taxon>
        <taxon>Symbiodiniaceae</taxon>
        <taxon>Symbiodinium</taxon>
    </lineage>
</organism>
<dbReference type="SUPFAM" id="SSF52540">
    <property type="entry name" value="P-loop containing nucleoside triphosphate hydrolases"/>
    <property type="match status" value="1"/>
</dbReference>
<evidence type="ECO:0000313" key="12">
    <source>
        <dbReference type="EMBL" id="CAE7824755.1"/>
    </source>
</evidence>
<evidence type="ECO:0000256" key="9">
    <source>
        <dbReference type="SAM" id="Phobius"/>
    </source>
</evidence>
<dbReference type="PANTHER" id="PTHR43394">
    <property type="entry name" value="ATP-DEPENDENT PERMEASE MDL1, MITOCHONDRIAL"/>
    <property type="match status" value="1"/>
</dbReference>